<sequence>MRIIALLVSISALFCVGCDRSDQSPDVHIVGFFTPRGTPPELVRRVDFAIVNAADPNQVESSLKTATGTSFKVSFNFTGIATDRKPSNAISMQYQDRTGSKHTKHFDPILPAPKLKQFPDDATIRKRLSPYFDLLAKYSENAGTIYLADEPYLNGLAKSEMERAGAVARQELDKRGLQSVKLGVIFSGGMFDRRYAYEMDKESGEYAKKWDWWYEHGNAVLRGLETDPTVDPSAFKQWVTHFSRVRLTTYDLAGNMYIEGGIPEGYDVVGYDLYLGTVLLDATYENSLSWFASNFPNTGCAQFAGQKMSQIRAKLSFFQDGPPLVGQKYIESDRKLLDSIFECRMKATTTMLRRTLAGRKADILLISGSSANDVREYDSAGNPEKQQPEEIIEQRVLDEVKRALAYYREEDFAAGVAFLPYEHEYDDSIDLWIGGVSDMPSVMAEIYKITLP</sequence>
<evidence type="ECO:0000313" key="2">
    <source>
        <dbReference type="Proteomes" id="UP000483035"/>
    </source>
</evidence>
<protein>
    <submittedName>
        <fullName evidence="1">Uncharacterized protein</fullName>
    </submittedName>
</protein>
<dbReference type="Proteomes" id="UP000483035">
    <property type="component" value="Unassembled WGS sequence"/>
</dbReference>
<gene>
    <name evidence="1" type="ORF">GR212_32905</name>
</gene>
<dbReference type="AlphaFoldDB" id="A0A6L9UIF4"/>
<evidence type="ECO:0000313" key="1">
    <source>
        <dbReference type="EMBL" id="NEI74358.1"/>
    </source>
</evidence>
<dbReference type="EMBL" id="WUEY01000029">
    <property type="protein sequence ID" value="NEI74358.1"/>
    <property type="molecule type" value="Genomic_DNA"/>
</dbReference>
<proteinExistence type="predicted"/>
<accession>A0A6L9UIF4</accession>
<organism evidence="1 2">
    <name type="scientific">Rhizobium lusitanum</name>
    <dbReference type="NCBI Taxonomy" id="293958"/>
    <lineage>
        <taxon>Bacteria</taxon>
        <taxon>Pseudomonadati</taxon>
        <taxon>Pseudomonadota</taxon>
        <taxon>Alphaproteobacteria</taxon>
        <taxon>Hyphomicrobiales</taxon>
        <taxon>Rhizobiaceae</taxon>
        <taxon>Rhizobium/Agrobacterium group</taxon>
        <taxon>Rhizobium</taxon>
    </lineage>
</organism>
<dbReference type="RefSeq" id="WP_163993527.1">
    <property type="nucleotide sequence ID" value="NZ_WUEY01000029.1"/>
</dbReference>
<comment type="caution">
    <text evidence="1">The sequence shown here is derived from an EMBL/GenBank/DDBJ whole genome shotgun (WGS) entry which is preliminary data.</text>
</comment>
<name>A0A6L9UIF4_9HYPH</name>
<reference evidence="1 2" key="1">
    <citation type="submission" date="2019-12" db="EMBL/GenBank/DDBJ databases">
        <title>Rhizobium genotypes associated with high levels of biological nitrogen fixation by grain legumes in a temperate-maritime cropping system.</title>
        <authorList>
            <person name="Maluk M."/>
            <person name="Francesc Ferrando Molina F."/>
            <person name="Lopez Del Egido L."/>
            <person name="Lafos M."/>
            <person name="Langarica-Fuentes A."/>
            <person name="Gebre Yohannes G."/>
            <person name="Young M.W."/>
            <person name="Martin P."/>
            <person name="Gantlett R."/>
            <person name="Kenicer G."/>
            <person name="Hawes C."/>
            <person name="Begg G.S."/>
            <person name="Quilliam R.S."/>
            <person name="Squire G.R."/>
            <person name="Poole P.S."/>
            <person name="Young P.W."/>
            <person name="Iannetta P.M."/>
            <person name="James E.K."/>
        </authorList>
    </citation>
    <scope>NUCLEOTIDE SEQUENCE [LARGE SCALE GENOMIC DNA]</scope>
    <source>
        <strain evidence="1 2">JHI1118</strain>
    </source>
</reference>